<dbReference type="Proteomes" id="UP001248067">
    <property type="component" value="Unassembled WGS sequence"/>
</dbReference>
<evidence type="ECO:0000256" key="1">
    <source>
        <dbReference type="SAM" id="MobiDB-lite"/>
    </source>
</evidence>
<reference evidence="2 3" key="1">
    <citation type="submission" date="2019-06" db="EMBL/GenBank/DDBJ databases">
        <title>Evolution of Burkholderia multivorans in the lungs of Cystic Fibrosis patients.</title>
        <authorList>
            <person name="Moreira L.M."/>
        </authorList>
    </citation>
    <scope>NUCLEOTIDE SEQUENCE [LARGE SCALE GENOMIC DNA]</scope>
    <source>
        <strain evidence="2 3">VC13239</strain>
    </source>
</reference>
<comment type="caution">
    <text evidence="2">The sequence shown here is derived from an EMBL/GenBank/DDBJ whole genome shotgun (WGS) entry which is preliminary data.</text>
</comment>
<accession>A0ABU2EBZ0</accession>
<feature type="region of interest" description="Disordered" evidence="1">
    <location>
        <begin position="52"/>
        <end position="71"/>
    </location>
</feature>
<gene>
    <name evidence="2" type="ORF">FEQ00_05468</name>
</gene>
<protein>
    <submittedName>
        <fullName evidence="2">Uncharacterized protein</fullName>
    </submittedName>
</protein>
<keyword evidence="3" id="KW-1185">Reference proteome</keyword>
<feature type="region of interest" description="Disordered" evidence="1">
    <location>
        <begin position="1"/>
        <end position="45"/>
    </location>
</feature>
<organism evidence="2 3">
    <name type="scientific">Burkholderia pseudomultivorans</name>
    <dbReference type="NCBI Taxonomy" id="1207504"/>
    <lineage>
        <taxon>Bacteria</taxon>
        <taxon>Pseudomonadati</taxon>
        <taxon>Pseudomonadota</taxon>
        <taxon>Betaproteobacteria</taxon>
        <taxon>Burkholderiales</taxon>
        <taxon>Burkholderiaceae</taxon>
        <taxon>Burkholderia</taxon>
        <taxon>Burkholderia cepacia complex</taxon>
    </lineage>
</organism>
<evidence type="ECO:0000313" key="3">
    <source>
        <dbReference type="Proteomes" id="UP001248067"/>
    </source>
</evidence>
<proteinExistence type="predicted"/>
<evidence type="ECO:0000313" key="2">
    <source>
        <dbReference type="EMBL" id="MDR8757023.1"/>
    </source>
</evidence>
<sequence>MRRANGTPPRKIHAVARWPGYNPGRQDGGASAMRRRDSTVRNGAPIHRRPARFRQRAACGKRAPGGGSGRVDGTLLRTFATCAAVTVAPVLPQLVRTKFDTSATS</sequence>
<name>A0ABU2EBZ0_9BURK</name>
<dbReference type="EMBL" id="VJSY01000052">
    <property type="protein sequence ID" value="MDR8757023.1"/>
    <property type="molecule type" value="Genomic_DNA"/>
</dbReference>